<dbReference type="PROSITE" id="PS51257">
    <property type="entry name" value="PROKAR_LIPOPROTEIN"/>
    <property type="match status" value="1"/>
</dbReference>
<comment type="caution">
    <text evidence="2">The sequence shown here is derived from an EMBL/GenBank/DDBJ whole genome shotgun (WGS) entry which is preliminary data.</text>
</comment>
<gene>
    <name evidence="2" type="ORF">GF068_15575</name>
</gene>
<name>A0A6N7PWZ9_9BACT</name>
<feature type="chain" id="PRO_5026786002" evidence="1">
    <location>
        <begin position="23"/>
        <end position="306"/>
    </location>
</feature>
<dbReference type="RefSeq" id="WP_153820181.1">
    <property type="nucleotide sequence ID" value="NZ_WJIE01000004.1"/>
</dbReference>
<evidence type="ECO:0000313" key="2">
    <source>
        <dbReference type="EMBL" id="MRG93341.1"/>
    </source>
</evidence>
<dbReference type="EMBL" id="WJIE01000004">
    <property type="protein sequence ID" value="MRG93341.1"/>
    <property type="molecule type" value="Genomic_DNA"/>
</dbReference>
<keyword evidence="3" id="KW-1185">Reference proteome</keyword>
<sequence>MTHKRLAKGLTLLFFAAATSFAACGGEDPLTTEQKYCNQRCDCNGCTDSERATCVDDKINLKDESESDCGEEYSTLLRCLTNDAACADGDYDESMCFAEESDLNSCLNPPPACNLVNNGVCNEPPPKGDGLCVAGSDTMDCSVPTCPSAGDGICDEPEGTGLCAEGSDPLDCGLSCPTENNGVCDEPGGTGTCAAGTDPTDCYCAYTSDGYCDEPEGSGLCPEGSDSVDCGGGGACVRCAEYYPGSSATLCPESQSLWNAFNTCACGTCAAVCSANFCAGGDGSTDCINCIDTTCSSQLSACSNDF</sequence>
<dbReference type="AlphaFoldDB" id="A0A6N7PWZ9"/>
<feature type="signal peptide" evidence="1">
    <location>
        <begin position="1"/>
        <end position="22"/>
    </location>
</feature>
<accession>A0A6N7PWZ9</accession>
<dbReference type="OrthoDB" id="5507179at2"/>
<organism evidence="2 3">
    <name type="scientific">Polyangium spumosum</name>
    <dbReference type="NCBI Taxonomy" id="889282"/>
    <lineage>
        <taxon>Bacteria</taxon>
        <taxon>Pseudomonadati</taxon>
        <taxon>Myxococcota</taxon>
        <taxon>Polyangia</taxon>
        <taxon>Polyangiales</taxon>
        <taxon>Polyangiaceae</taxon>
        <taxon>Polyangium</taxon>
    </lineage>
</organism>
<reference evidence="2 3" key="1">
    <citation type="submission" date="2019-10" db="EMBL/GenBank/DDBJ databases">
        <title>A soil myxobacterium in the family Polyangiaceae.</title>
        <authorList>
            <person name="Li Y."/>
            <person name="Wang J."/>
        </authorList>
    </citation>
    <scope>NUCLEOTIDE SEQUENCE [LARGE SCALE GENOMIC DNA]</scope>
    <source>
        <strain evidence="2 3">DSM 14734</strain>
    </source>
</reference>
<proteinExistence type="predicted"/>
<keyword evidence="1" id="KW-0732">Signal</keyword>
<evidence type="ECO:0000256" key="1">
    <source>
        <dbReference type="SAM" id="SignalP"/>
    </source>
</evidence>
<dbReference type="Proteomes" id="UP000440224">
    <property type="component" value="Unassembled WGS sequence"/>
</dbReference>
<protein>
    <submittedName>
        <fullName evidence="2">Uncharacterized protein</fullName>
    </submittedName>
</protein>
<evidence type="ECO:0000313" key="3">
    <source>
        <dbReference type="Proteomes" id="UP000440224"/>
    </source>
</evidence>